<keyword evidence="2" id="KW-1185">Reference proteome</keyword>
<dbReference type="Proteomes" id="UP000092177">
    <property type="component" value="Chromosome 5"/>
</dbReference>
<dbReference type="RefSeq" id="XP_018157056.1">
    <property type="nucleotide sequence ID" value="XM_018302278.1"/>
</dbReference>
<sequence>MIAAEPTRWTEQSDEFIRTNSFPGLRWKTLLHDPSLNFLHNEADVARAVESYVHCPTALTLVHGHKQGTFTMKSHSQPYKTVTWDDDDKLPQEPESIQLMPDMVTTMEIQLPGGTTKQVAVIMEYKDTLLNPIEQFQNAIKLAKLEKTAQTVLDTLDTLDEQAGRLVSSSIMDEASSIASESEDLLVGPSDSTVYAPAFDGLDDSVEQSNDTSSTLGLGRLTGYQMDAKEIMTQLTSYALMFQTPWGIVTDFITATIFHFHQMERQGSPKEQLRKGPGEEVTVLNIQDAREILPNILGLMREAETTSW</sequence>
<accession>A0A1B7Y9L6</accession>
<dbReference type="EMBL" id="LTAN01000005">
    <property type="protein sequence ID" value="OBR08538.1"/>
    <property type="molecule type" value="Genomic_DNA"/>
</dbReference>
<dbReference type="KEGG" id="chig:CH63R_07303"/>
<reference evidence="2" key="1">
    <citation type="journal article" date="2017" name="BMC Genomics">
        <title>Gapless genome assembly of Colletotrichum higginsianum reveals chromosome structure and association of transposable elements with secondary metabolite gene clusters.</title>
        <authorList>
            <person name="Dallery J.-F."/>
            <person name="Lapalu N."/>
            <person name="Zampounis A."/>
            <person name="Pigne S."/>
            <person name="Luyten I."/>
            <person name="Amselem J."/>
            <person name="Wittenberg A.H.J."/>
            <person name="Zhou S."/>
            <person name="de Queiroz M.V."/>
            <person name="Robin G.P."/>
            <person name="Auger A."/>
            <person name="Hainaut M."/>
            <person name="Henrissat B."/>
            <person name="Kim K.-T."/>
            <person name="Lee Y.-H."/>
            <person name="Lespinet O."/>
            <person name="Schwartz D.C."/>
            <person name="Thon M.R."/>
            <person name="O'Connell R.J."/>
        </authorList>
    </citation>
    <scope>NUCLEOTIDE SEQUENCE [LARGE SCALE GENOMIC DNA]</scope>
    <source>
        <strain evidence="2">IMI 349063</strain>
    </source>
</reference>
<name>A0A1B7Y9L6_COLHI</name>
<gene>
    <name evidence="1" type="ORF">CH63R_07303</name>
</gene>
<evidence type="ECO:0000313" key="2">
    <source>
        <dbReference type="Proteomes" id="UP000092177"/>
    </source>
</evidence>
<comment type="caution">
    <text evidence="1">The sequence shown here is derived from an EMBL/GenBank/DDBJ whole genome shotgun (WGS) entry which is preliminary data.</text>
</comment>
<dbReference type="AlphaFoldDB" id="A0A1B7Y9L6"/>
<protein>
    <submittedName>
        <fullName evidence="1">Mynd finger family protein</fullName>
    </submittedName>
</protein>
<proteinExistence type="predicted"/>
<dbReference type="GeneID" id="28866385"/>
<organism evidence="1 2">
    <name type="scientific">Colletotrichum higginsianum (strain IMI 349063)</name>
    <name type="common">Crucifer anthracnose fungus</name>
    <dbReference type="NCBI Taxonomy" id="759273"/>
    <lineage>
        <taxon>Eukaryota</taxon>
        <taxon>Fungi</taxon>
        <taxon>Dikarya</taxon>
        <taxon>Ascomycota</taxon>
        <taxon>Pezizomycotina</taxon>
        <taxon>Sordariomycetes</taxon>
        <taxon>Hypocreomycetidae</taxon>
        <taxon>Glomerellales</taxon>
        <taxon>Glomerellaceae</taxon>
        <taxon>Colletotrichum</taxon>
        <taxon>Colletotrichum destructivum species complex</taxon>
    </lineage>
</organism>
<dbReference type="VEuPathDB" id="FungiDB:CH63R_07303"/>
<evidence type="ECO:0000313" key="1">
    <source>
        <dbReference type="EMBL" id="OBR08538.1"/>
    </source>
</evidence>